<dbReference type="GO" id="GO:0050077">
    <property type="term" value="F:maleylpyruvate isomerase activity"/>
    <property type="evidence" value="ECO:0007669"/>
    <property type="project" value="UniProtKB-EC"/>
</dbReference>
<dbReference type="EMBL" id="JACGWZ010000003">
    <property type="protein sequence ID" value="MBA8825373.1"/>
    <property type="molecule type" value="Genomic_DNA"/>
</dbReference>
<organism evidence="2 3">
    <name type="scientific">Halosaccharopolyspora lacisalsi</name>
    <dbReference type="NCBI Taxonomy" id="1000566"/>
    <lineage>
        <taxon>Bacteria</taxon>
        <taxon>Bacillati</taxon>
        <taxon>Actinomycetota</taxon>
        <taxon>Actinomycetes</taxon>
        <taxon>Pseudonocardiales</taxon>
        <taxon>Pseudonocardiaceae</taxon>
        <taxon>Halosaccharopolyspora</taxon>
    </lineage>
</organism>
<dbReference type="InterPro" id="IPR034660">
    <property type="entry name" value="DinB/YfiT-like"/>
</dbReference>
<feature type="domain" description="Mycothiol-dependent maleylpyruvate isomerase metal-binding" evidence="1">
    <location>
        <begin position="15"/>
        <end position="147"/>
    </location>
</feature>
<dbReference type="Gene3D" id="1.20.120.450">
    <property type="entry name" value="dinb family like domain"/>
    <property type="match status" value="1"/>
</dbReference>
<evidence type="ECO:0000313" key="3">
    <source>
        <dbReference type="Proteomes" id="UP000569329"/>
    </source>
</evidence>
<keyword evidence="2" id="KW-0670">Pyruvate</keyword>
<dbReference type="NCBIfam" id="TIGR03083">
    <property type="entry name" value="maleylpyruvate isomerase family mycothiol-dependent enzyme"/>
    <property type="match status" value="1"/>
</dbReference>
<accession>A0A839DWH1</accession>
<dbReference type="Pfam" id="PF11716">
    <property type="entry name" value="MDMPI_N"/>
    <property type="match status" value="1"/>
</dbReference>
<dbReference type="InterPro" id="IPR024344">
    <property type="entry name" value="MDMPI_metal-binding"/>
</dbReference>
<dbReference type="AlphaFoldDB" id="A0A839DWH1"/>
<gene>
    <name evidence="2" type="ORF">FHX42_002724</name>
</gene>
<dbReference type="InterPro" id="IPR017517">
    <property type="entry name" value="Maleyloyr_isom"/>
</dbReference>
<comment type="caution">
    <text evidence="2">The sequence shown here is derived from an EMBL/GenBank/DDBJ whole genome shotgun (WGS) entry which is preliminary data.</text>
</comment>
<keyword evidence="2" id="KW-0413">Isomerase</keyword>
<dbReference type="EC" id="5.2.1.4" evidence="2"/>
<evidence type="ECO:0000259" key="1">
    <source>
        <dbReference type="Pfam" id="PF11716"/>
    </source>
</evidence>
<keyword evidence="3" id="KW-1185">Reference proteome</keyword>
<dbReference type="InterPro" id="IPR036527">
    <property type="entry name" value="SCP2_sterol-bd_dom_sf"/>
</dbReference>
<protein>
    <submittedName>
        <fullName evidence="2">Maleylpyruvate isomerase</fullName>
        <ecNumber evidence="2">5.2.1.4</ecNumber>
    </submittedName>
</protein>
<dbReference type="Proteomes" id="UP000569329">
    <property type="component" value="Unassembled WGS sequence"/>
</dbReference>
<dbReference type="SUPFAM" id="SSF109854">
    <property type="entry name" value="DinB/YfiT-like putative metalloenzymes"/>
    <property type="match status" value="1"/>
</dbReference>
<reference evidence="2 3" key="1">
    <citation type="submission" date="2020-07" db="EMBL/GenBank/DDBJ databases">
        <title>Sequencing the genomes of 1000 actinobacteria strains.</title>
        <authorList>
            <person name="Klenk H.-P."/>
        </authorList>
    </citation>
    <scope>NUCLEOTIDE SEQUENCE [LARGE SCALE GENOMIC DNA]</scope>
    <source>
        <strain evidence="2 3">DSM 45975</strain>
    </source>
</reference>
<sequence>MEALTAMTPTVLEQVRRGHRNLFDLVIGLHAGTLRQPTLLPGWTRGHVLAHLAHNARALTRVTVHASRGELVENYPDGDRDEAIERDARREAGELVRMLTAHQEELEAVWEGLSGEDWDRPVKFRDGTVGDLLLCRWRENEIHAVDLLLGRTEEDWSPEFSEHAIDFLSPRLEGSDVTVAPDDLDRAWSFGTGRARLNGSCRTLACWMAGRPPQQLPASEGPLPDLGPWP</sequence>
<dbReference type="SUPFAM" id="SSF55718">
    <property type="entry name" value="SCP-like"/>
    <property type="match status" value="1"/>
</dbReference>
<dbReference type="GO" id="GO:0046872">
    <property type="term" value="F:metal ion binding"/>
    <property type="evidence" value="ECO:0007669"/>
    <property type="project" value="InterPro"/>
</dbReference>
<dbReference type="RefSeq" id="WP_328796094.1">
    <property type="nucleotide sequence ID" value="NZ_JACGWZ010000003.1"/>
</dbReference>
<name>A0A839DWH1_9PSEU</name>
<proteinExistence type="predicted"/>
<evidence type="ECO:0000313" key="2">
    <source>
        <dbReference type="EMBL" id="MBA8825373.1"/>
    </source>
</evidence>